<name>A0A9N9BR06_9GLOM</name>
<gene>
    <name evidence="1" type="ORF">POCULU_LOCUS6274</name>
</gene>
<sequence length="78" mass="8560">SVLDCYLQNNLSDEAVRDSAVFGLQFAGLCGQLVGIDVLDKSLYVGFEGPTCRFPAQLSDIAALQPLLEILYFFKVRS</sequence>
<keyword evidence="2" id="KW-1185">Reference proteome</keyword>
<evidence type="ECO:0000313" key="2">
    <source>
        <dbReference type="Proteomes" id="UP000789572"/>
    </source>
</evidence>
<reference evidence="1" key="1">
    <citation type="submission" date="2021-06" db="EMBL/GenBank/DDBJ databases">
        <authorList>
            <person name="Kallberg Y."/>
            <person name="Tangrot J."/>
            <person name="Rosling A."/>
        </authorList>
    </citation>
    <scope>NUCLEOTIDE SEQUENCE</scope>
    <source>
        <strain evidence="1">IA702</strain>
    </source>
</reference>
<dbReference type="AlphaFoldDB" id="A0A9N9BR06"/>
<dbReference type="OrthoDB" id="2387761at2759"/>
<evidence type="ECO:0000313" key="1">
    <source>
        <dbReference type="EMBL" id="CAG8576649.1"/>
    </source>
</evidence>
<comment type="caution">
    <text evidence="1">The sequence shown here is derived from an EMBL/GenBank/DDBJ whole genome shotgun (WGS) entry which is preliminary data.</text>
</comment>
<protein>
    <submittedName>
        <fullName evidence="1">6705_t:CDS:1</fullName>
    </submittedName>
</protein>
<dbReference type="Proteomes" id="UP000789572">
    <property type="component" value="Unassembled WGS sequence"/>
</dbReference>
<proteinExistence type="predicted"/>
<dbReference type="EMBL" id="CAJVPJ010001124">
    <property type="protein sequence ID" value="CAG8576649.1"/>
    <property type="molecule type" value="Genomic_DNA"/>
</dbReference>
<organism evidence="1 2">
    <name type="scientific">Paraglomus occultum</name>
    <dbReference type="NCBI Taxonomy" id="144539"/>
    <lineage>
        <taxon>Eukaryota</taxon>
        <taxon>Fungi</taxon>
        <taxon>Fungi incertae sedis</taxon>
        <taxon>Mucoromycota</taxon>
        <taxon>Glomeromycotina</taxon>
        <taxon>Glomeromycetes</taxon>
        <taxon>Paraglomerales</taxon>
        <taxon>Paraglomeraceae</taxon>
        <taxon>Paraglomus</taxon>
    </lineage>
</organism>
<accession>A0A9N9BR06</accession>
<feature type="non-terminal residue" evidence="1">
    <location>
        <position position="1"/>
    </location>
</feature>